<sequence length="196" mass="22102">MDNTMASYISVMNHFSTDTAGGNDNVRYCCTPDDPYYYSPKFLEQVDKLESMAIERMEQKTRMGCSPPSFNLGISPEREACATPSGDITHASFQPQMGVYTDPTGSVIAADSERHLKQANKNAINVQNTPENSKELQKLAGKRGNKKGKQVVLRHQSKRILAIENETSNLPEIFKTVMDLEMRRHKWMKLDEAQLV</sequence>
<keyword evidence="2" id="KW-1185">Reference proteome</keyword>
<comment type="caution">
    <text evidence="1">The sequence shown here is derived from an EMBL/GenBank/DDBJ whole genome shotgun (WGS) entry which is preliminary data.</text>
</comment>
<organism evidence="1 2">
    <name type="scientific">Carnegiea gigantea</name>
    <dbReference type="NCBI Taxonomy" id="171969"/>
    <lineage>
        <taxon>Eukaryota</taxon>
        <taxon>Viridiplantae</taxon>
        <taxon>Streptophyta</taxon>
        <taxon>Embryophyta</taxon>
        <taxon>Tracheophyta</taxon>
        <taxon>Spermatophyta</taxon>
        <taxon>Magnoliopsida</taxon>
        <taxon>eudicotyledons</taxon>
        <taxon>Gunneridae</taxon>
        <taxon>Pentapetalae</taxon>
        <taxon>Caryophyllales</taxon>
        <taxon>Cactineae</taxon>
        <taxon>Cactaceae</taxon>
        <taxon>Cactoideae</taxon>
        <taxon>Echinocereeae</taxon>
        <taxon>Carnegiea</taxon>
    </lineage>
</organism>
<proteinExistence type="predicted"/>
<protein>
    <submittedName>
        <fullName evidence="1">Uncharacterized protein</fullName>
    </submittedName>
</protein>
<gene>
    <name evidence="1" type="ORF">Cgig2_001051</name>
</gene>
<name>A0A9Q1Q5E4_9CARY</name>
<accession>A0A9Q1Q5E4</accession>
<evidence type="ECO:0000313" key="2">
    <source>
        <dbReference type="Proteomes" id="UP001153076"/>
    </source>
</evidence>
<dbReference type="EMBL" id="JAKOGI010000938">
    <property type="protein sequence ID" value="KAJ8429091.1"/>
    <property type="molecule type" value="Genomic_DNA"/>
</dbReference>
<reference evidence="1" key="1">
    <citation type="submission" date="2022-04" db="EMBL/GenBank/DDBJ databases">
        <title>Carnegiea gigantea Genome sequencing and assembly v2.</title>
        <authorList>
            <person name="Copetti D."/>
            <person name="Sanderson M.J."/>
            <person name="Burquez A."/>
            <person name="Wojciechowski M.F."/>
        </authorList>
    </citation>
    <scope>NUCLEOTIDE SEQUENCE</scope>
    <source>
        <strain evidence="1">SGP5-SGP5p</strain>
        <tissue evidence="1">Aerial part</tissue>
    </source>
</reference>
<dbReference type="AlphaFoldDB" id="A0A9Q1Q5E4"/>
<dbReference type="Proteomes" id="UP001153076">
    <property type="component" value="Unassembled WGS sequence"/>
</dbReference>
<evidence type="ECO:0000313" key="1">
    <source>
        <dbReference type="EMBL" id="KAJ8429091.1"/>
    </source>
</evidence>